<dbReference type="Proteomes" id="UP000502508">
    <property type="component" value="Chromosome"/>
</dbReference>
<dbReference type="RefSeq" id="WP_173035189.1">
    <property type="nucleotide sequence ID" value="NZ_AP022870.1"/>
</dbReference>
<dbReference type="AlphaFoldDB" id="A0A6F8XNL1"/>
<evidence type="ECO:0000313" key="1">
    <source>
        <dbReference type="EMBL" id="BCB75400.1"/>
    </source>
</evidence>
<proteinExistence type="predicted"/>
<reference evidence="1 2" key="1">
    <citation type="submission" date="2020-03" db="EMBL/GenBank/DDBJ databases">
        <title>Whole genome shotgun sequence of Phytohabitans flavus NBRC 107702.</title>
        <authorList>
            <person name="Komaki H."/>
            <person name="Tamura T."/>
        </authorList>
    </citation>
    <scope>NUCLEOTIDE SEQUENCE [LARGE SCALE GENOMIC DNA]</scope>
    <source>
        <strain evidence="1 2">NBRC 107702</strain>
    </source>
</reference>
<dbReference type="EMBL" id="AP022870">
    <property type="protein sequence ID" value="BCB75400.1"/>
    <property type="molecule type" value="Genomic_DNA"/>
</dbReference>
<protein>
    <submittedName>
        <fullName evidence="1">Uncharacterized protein</fullName>
    </submittedName>
</protein>
<reference evidence="1 2" key="2">
    <citation type="submission" date="2020-03" db="EMBL/GenBank/DDBJ databases">
        <authorList>
            <person name="Ichikawa N."/>
            <person name="Kimura A."/>
            <person name="Kitahashi Y."/>
            <person name="Uohara A."/>
        </authorList>
    </citation>
    <scope>NUCLEOTIDE SEQUENCE [LARGE SCALE GENOMIC DNA]</scope>
    <source>
        <strain evidence="1 2">NBRC 107702</strain>
    </source>
</reference>
<keyword evidence="2" id="KW-1185">Reference proteome</keyword>
<sequence length="313" mass="33930">MQDPLPNMRGEPHVLWAGSTPAGPAAFIAQRGGTGAAVGWIEPTAEGPRVSTVSSVNAPTRMEDIGQAILLGPERDVLLVLDFGWPVELSTELRYAPDGKVVRQYQPFAFDDGAGWQHVGRQLRKITVALRRPNSQPGQVYISNATYVLYPEQKEVPAPEWFEYTLPGAPVPSRRDNTFSALAPYVDFHGAHIEDPRLPRLTVRGATPDGRRLLVETIQFDDDPTRVVAMLARGEAEYQAVASGSVDWTAILPVRIRLPDAQGTLVAAPRAALQHRAGGGRWHDAGRNAALLPATATEVRITPPAGPTQVVQL</sequence>
<name>A0A6F8XNL1_9ACTN</name>
<gene>
    <name evidence="1" type="ORF">Pflav_018100</name>
</gene>
<accession>A0A6F8XNL1</accession>
<dbReference type="KEGG" id="pfla:Pflav_018100"/>
<evidence type="ECO:0000313" key="2">
    <source>
        <dbReference type="Proteomes" id="UP000502508"/>
    </source>
</evidence>
<organism evidence="1 2">
    <name type="scientific">Phytohabitans flavus</name>
    <dbReference type="NCBI Taxonomy" id="1076124"/>
    <lineage>
        <taxon>Bacteria</taxon>
        <taxon>Bacillati</taxon>
        <taxon>Actinomycetota</taxon>
        <taxon>Actinomycetes</taxon>
        <taxon>Micromonosporales</taxon>
        <taxon>Micromonosporaceae</taxon>
    </lineage>
</organism>